<reference evidence="10 11" key="1">
    <citation type="submission" date="2015-12" db="EMBL/GenBank/DDBJ databases">
        <title>The genome of Folsomia candida.</title>
        <authorList>
            <person name="Faddeeva A."/>
            <person name="Derks M.F."/>
            <person name="Anvar Y."/>
            <person name="Smit S."/>
            <person name="Van Straalen N."/>
            <person name="Roelofs D."/>
        </authorList>
    </citation>
    <scope>NUCLEOTIDE SEQUENCE [LARGE SCALE GENOMIC DNA]</scope>
    <source>
        <strain evidence="10 11">VU population</strain>
        <tissue evidence="10">Whole body</tissue>
    </source>
</reference>
<feature type="region of interest" description="Disordered" evidence="8">
    <location>
        <begin position="22"/>
        <end position="99"/>
    </location>
</feature>
<evidence type="ECO:0000256" key="8">
    <source>
        <dbReference type="SAM" id="MobiDB-lite"/>
    </source>
</evidence>
<feature type="compositionally biased region" description="Pro residues" evidence="8">
    <location>
        <begin position="36"/>
        <end position="48"/>
    </location>
</feature>
<feature type="coiled-coil region" evidence="7">
    <location>
        <begin position="885"/>
        <end position="1029"/>
    </location>
</feature>
<dbReference type="EMBL" id="LNIX01000001">
    <property type="protein sequence ID" value="OXA62794.1"/>
    <property type="molecule type" value="Genomic_DNA"/>
</dbReference>
<evidence type="ECO:0000313" key="11">
    <source>
        <dbReference type="Proteomes" id="UP000198287"/>
    </source>
</evidence>
<evidence type="ECO:0000256" key="4">
    <source>
        <dbReference type="ARBA" id="ARBA00022553"/>
    </source>
</evidence>
<feature type="compositionally biased region" description="Polar residues" evidence="8">
    <location>
        <begin position="77"/>
        <end position="99"/>
    </location>
</feature>
<dbReference type="STRING" id="158441.A0A226F051"/>
<feature type="compositionally biased region" description="Polar residues" evidence="8">
    <location>
        <begin position="25"/>
        <end position="34"/>
    </location>
</feature>
<keyword evidence="3" id="KW-0963">Cytoplasm</keyword>
<dbReference type="OMA" id="LDMNSSI"/>
<accession>A0A226F051</accession>
<dbReference type="GO" id="GO:0007052">
    <property type="term" value="P:mitotic spindle organization"/>
    <property type="evidence" value="ECO:0007669"/>
    <property type="project" value="InterPro"/>
</dbReference>
<keyword evidence="6" id="KW-0206">Cytoskeleton</keyword>
<protein>
    <submittedName>
        <fullName evidence="10">Transforming acidic coiled-coil-containing protein 1</fullName>
    </submittedName>
</protein>
<keyword evidence="5 7" id="KW-0175">Coiled coil</keyword>
<feature type="compositionally biased region" description="Polar residues" evidence="8">
    <location>
        <begin position="773"/>
        <end position="787"/>
    </location>
</feature>
<comment type="similarity">
    <text evidence="2">Belongs to the TACC family.</text>
</comment>
<feature type="coiled-coil region" evidence="7">
    <location>
        <begin position="1068"/>
        <end position="1156"/>
    </location>
</feature>
<dbReference type="OrthoDB" id="10255048at2759"/>
<keyword evidence="4" id="KW-0597">Phosphoprotein</keyword>
<comment type="subcellular location">
    <subcellularLocation>
        <location evidence="1">Cytoplasm</location>
        <location evidence="1">Cytoskeleton</location>
    </subcellularLocation>
</comment>
<evidence type="ECO:0000256" key="7">
    <source>
        <dbReference type="SAM" id="Coils"/>
    </source>
</evidence>
<dbReference type="InterPro" id="IPR039915">
    <property type="entry name" value="TACC"/>
</dbReference>
<feature type="domain" description="Transforming acidic coiled-coil-containing protein C-terminal" evidence="9">
    <location>
        <begin position="964"/>
        <end position="1161"/>
    </location>
</feature>
<dbReference type="PANTHER" id="PTHR13924">
    <property type="entry name" value="TRANSFORMING ACIDIC COILED-COIL CONTAINING PROTEIN 1/2"/>
    <property type="match status" value="1"/>
</dbReference>
<evidence type="ECO:0000313" key="10">
    <source>
        <dbReference type="EMBL" id="OXA62794.1"/>
    </source>
</evidence>
<feature type="compositionally biased region" description="Low complexity" evidence="8">
    <location>
        <begin position="607"/>
        <end position="624"/>
    </location>
</feature>
<dbReference type="GO" id="GO:0005856">
    <property type="term" value="C:cytoskeleton"/>
    <property type="evidence" value="ECO:0007669"/>
    <property type="project" value="UniProtKB-SubCell"/>
</dbReference>
<evidence type="ECO:0000256" key="2">
    <source>
        <dbReference type="ARBA" id="ARBA00009423"/>
    </source>
</evidence>
<sequence length="1170" mass="131570">MYFQLQVSSKCGDEVVLNWPELSKMGNSPSQSSGFHPPPQNAVPPARPPSGGGGGHQNATSGSLNSNNNRNISPSSEATMKNLSDTNYDPSSPRPNFSLSSLADRNFSWTPTSKASPLEQGPHSIDSLLVVDTNLASTRTGDFSPSSLSPDNNMQKRCPLPFQCQHSRDNSGIMVQSGYEVRDDNDVLTHFYDDSLELLPQPEDDIQTDSILIQEEKCHNVEEKVDNINNEAQSNFNLDHVIPKPENPSDQNEPTENAINISTTETILRGSPSSSGFISDLDPASLLTISAGLTQPEICPLNKIPSSSPSSTPPALVRDDENVAMIDELHRSQDSNRQDDVNSSAPIITQTLAPPPQLAKHPEVQQVQLQQVQQSKLRESEPETKLFLISSTSNEEDERNNNNASLNLINLDHDIIQGIHKEESNQEVVPVKDKYISVVQIMTDDTVTTTITHVDEAEEPDNDKHDTTNTPSPSPPPLKTLGTPDPTVFTEIDLDQDSDAEDFHQNQGRAIPIPPTTRTTKPPLLESESLHEFESLEELIKKEDQISSTDNNYVTRVPVNYTSLGLIIPCNPPPPPAEFQTTQPVETKEEEEIAPSSPHLNSDDNIKCSSSNSSLNTNTTTTTSISNKRKVQFASEMTSPSRNQYHHHSAAVAAVPTTAISPIRTSSRKQGTTNCHLLPKKNSKFVNKSPPCAKSENDMNFLGLFGNKELKKVFPETATPSSTPSAASLVSLSSSTTPTLPQGDDSPRISHERGDFNVVDNSWSGGTMISNTNSSLITSRSESSCNGSGDRGQDRFGEVPTPEEKTEESSRLFSESVCYGRDFAHIFSNHYPEEGCFMRFSPPPVEQHMTLRPSSNRRAVAPELDPASFANLDNEGWEEQRRLEEERKLEKKRKYEEQMELEEQKKLEEQRMLEEQRLEELRLEEFRKLQEQKRQEEINMLEEQRKLFAEKERRVVEQNMIEEQRKLDAERERKVAEQNMIEEQQKLFAERERRVAEHSRVLAEYEKTLGMYSEKIEDLKRELEQSDKDRCLLIKERDLAIEDLSNVESAFSDVHRKYERSKGILSNLKENENRLIAHEEELVQKIENRDKKLSLYKEKAQEKLEQMYQDYEHKIKDVESENTRLRAQCRLLDMKLATLENDVEQKAKENSQLNALCNELIAGQGASNNN</sequence>
<proteinExistence type="inferred from homology"/>
<dbReference type="GO" id="GO:0005737">
    <property type="term" value="C:cytoplasm"/>
    <property type="evidence" value="ECO:0007669"/>
    <property type="project" value="TreeGrafter"/>
</dbReference>
<name>A0A226F051_FOLCA</name>
<dbReference type="Pfam" id="PF05010">
    <property type="entry name" value="TACC_C"/>
    <property type="match status" value="1"/>
</dbReference>
<dbReference type="InterPro" id="IPR007707">
    <property type="entry name" value="TACC_C"/>
</dbReference>
<gene>
    <name evidence="10" type="ORF">Fcan01_03969</name>
</gene>
<feature type="region of interest" description="Disordered" evidence="8">
    <location>
        <begin position="454"/>
        <end position="485"/>
    </location>
</feature>
<keyword evidence="11" id="KW-1185">Reference proteome</keyword>
<dbReference type="AlphaFoldDB" id="A0A226F051"/>
<feature type="compositionally biased region" description="Basic and acidic residues" evidence="8">
    <location>
        <begin position="791"/>
        <end position="809"/>
    </location>
</feature>
<feature type="region of interest" description="Disordered" evidence="8">
    <location>
        <begin position="588"/>
        <end position="624"/>
    </location>
</feature>
<evidence type="ECO:0000259" key="9">
    <source>
        <dbReference type="Pfam" id="PF05010"/>
    </source>
</evidence>
<feature type="compositionally biased region" description="Low complexity" evidence="8">
    <location>
        <begin position="717"/>
        <end position="741"/>
    </location>
</feature>
<feature type="region of interest" description="Disordered" evidence="8">
    <location>
        <begin position="716"/>
        <end position="753"/>
    </location>
</feature>
<evidence type="ECO:0000256" key="3">
    <source>
        <dbReference type="ARBA" id="ARBA00022490"/>
    </source>
</evidence>
<dbReference type="Gene3D" id="1.20.5.1700">
    <property type="match status" value="1"/>
</dbReference>
<feature type="region of interest" description="Disordered" evidence="8">
    <location>
        <begin position="773"/>
        <end position="809"/>
    </location>
</feature>
<dbReference type="PANTHER" id="PTHR13924:SF10">
    <property type="entry name" value="TRANSFORMING ACIDIC COILED-COIL PROTEIN, ISOFORM K"/>
    <property type="match status" value="1"/>
</dbReference>
<dbReference type="Proteomes" id="UP000198287">
    <property type="component" value="Unassembled WGS sequence"/>
</dbReference>
<evidence type="ECO:0000256" key="5">
    <source>
        <dbReference type="ARBA" id="ARBA00023054"/>
    </source>
</evidence>
<organism evidence="10 11">
    <name type="scientific">Folsomia candida</name>
    <name type="common">Springtail</name>
    <dbReference type="NCBI Taxonomy" id="158441"/>
    <lineage>
        <taxon>Eukaryota</taxon>
        <taxon>Metazoa</taxon>
        <taxon>Ecdysozoa</taxon>
        <taxon>Arthropoda</taxon>
        <taxon>Hexapoda</taxon>
        <taxon>Collembola</taxon>
        <taxon>Entomobryomorpha</taxon>
        <taxon>Isotomoidea</taxon>
        <taxon>Isotomidae</taxon>
        <taxon>Proisotominae</taxon>
        <taxon>Folsomia</taxon>
    </lineage>
</organism>
<evidence type="ECO:0000256" key="1">
    <source>
        <dbReference type="ARBA" id="ARBA00004245"/>
    </source>
</evidence>
<evidence type="ECO:0000256" key="6">
    <source>
        <dbReference type="ARBA" id="ARBA00023212"/>
    </source>
</evidence>
<feature type="compositionally biased region" description="Low complexity" evidence="8">
    <location>
        <begin position="61"/>
        <end position="76"/>
    </location>
</feature>
<comment type="caution">
    <text evidence="10">The sequence shown here is derived from an EMBL/GenBank/DDBJ whole genome shotgun (WGS) entry which is preliminary data.</text>
</comment>